<dbReference type="InterPro" id="IPR020845">
    <property type="entry name" value="AMP-binding_CS"/>
</dbReference>
<evidence type="ECO:0000259" key="2">
    <source>
        <dbReference type="Pfam" id="PF13193"/>
    </source>
</evidence>
<name>A0A2Z3HMP1_9CAUL</name>
<dbReference type="PROSITE" id="PS00455">
    <property type="entry name" value="AMP_BINDING"/>
    <property type="match status" value="1"/>
</dbReference>
<dbReference type="Pfam" id="PF13193">
    <property type="entry name" value="AMP-binding_C"/>
    <property type="match status" value="1"/>
</dbReference>
<dbReference type="Gene3D" id="3.40.50.12780">
    <property type="entry name" value="N-terminal domain of ligase-like"/>
    <property type="match status" value="1"/>
</dbReference>
<dbReference type="PANTHER" id="PTHR24096">
    <property type="entry name" value="LONG-CHAIN-FATTY-ACID--COA LIGASE"/>
    <property type="match status" value="1"/>
</dbReference>
<dbReference type="InterPro" id="IPR042099">
    <property type="entry name" value="ANL_N_sf"/>
</dbReference>
<proteinExistence type="predicted"/>
<dbReference type="InterPro" id="IPR045851">
    <property type="entry name" value="AMP-bd_C_sf"/>
</dbReference>
<dbReference type="PANTHER" id="PTHR24096:SF323">
    <property type="entry name" value="BLR3536 PROTEIN"/>
    <property type="match status" value="1"/>
</dbReference>
<dbReference type="GO" id="GO:0016405">
    <property type="term" value="F:CoA-ligase activity"/>
    <property type="evidence" value="ECO:0007669"/>
    <property type="project" value="TreeGrafter"/>
</dbReference>
<dbReference type="Gene3D" id="3.30.300.30">
    <property type="match status" value="1"/>
</dbReference>
<dbReference type="Proteomes" id="UP000247763">
    <property type="component" value="Chromosome"/>
</dbReference>
<gene>
    <name evidence="3" type="ORF">HYN04_01105</name>
</gene>
<evidence type="ECO:0000259" key="1">
    <source>
        <dbReference type="Pfam" id="PF00501"/>
    </source>
</evidence>
<dbReference type="SUPFAM" id="SSF56801">
    <property type="entry name" value="Acetyl-CoA synthetase-like"/>
    <property type="match status" value="1"/>
</dbReference>
<dbReference type="AlphaFoldDB" id="A0A2Z3HMP1"/>
<protein>
    <submittedName>
        <fullName evidence="3">Acyl-CoA synthetase</fullName>
    </submittedName>
</protein>
<dbReference type="EMBL" id="CP029479">
    <property type="protein sequence ID" value="AWM76482.1"/>
    <property type="molecule type" value="Genomic_DNA"/>
</dbReference>
<dbReference type="RefSeq" id="WP_110449051.1">
    <property type="nucleotide sequence ID" value="NZ_CP029479.1"/>
</dbReference>
<sequence length="513" mass="57161">MYLADHARLTPDKPALISADSGQVVTFAQLDERSLRMANLFRDRGLKRGDHVALLMENNLAFLDAVWACFRSGLYITTINRYLPPDEAAYIVNDCGAKVLISSYAKRETAEGLSDLIPACPIRLMVDGVIPGWESYEAARDGASPAPLDQEWMGDSMLYSSGTTGRPKGILRPLPEVSPAEAFALRQQANRYGFGPDTVYLSPAPLYHAAPLAYVVTVQSFGGTVVMMERFDAERSLELIQDYRVTHSQWVPTMFVRMLKLPEKARRAFDVSSLQVAIHAAAPCPVEVKRQMIEWWGPVLYEYYAGTEGSGSTFIDSEDWLKHPGSVGRAAVGVLRVCDEEGNELPPGETGLIYFEREIPTFEYHNDPEKTRSSRHPKHPNWNALGDVGYLDEEGYLYLTDRKAFMIISGGVNIYPQAIEDALITHPKVADVAVFGVPDPEMGEAVKAVIEPAPGVAPSEDLAAELMTYAREHLAHYMAPRSIDFIEEMPRLPTGKLYKRILRDAYWQGDRKI</sequence>
<reference evidence="4" key="1">
    <citation type="submission" date="2018-05" db="EMBL/GenBank/DDBJ databases">
        <title>Genome sequencing of Phenylobacterium sp. HYN0004.</title>
        <authorList>
            <person name="Yi H."/>
            <person name="Baek C."/>
        </authorList>
    </citation>
    <scope>NUCLEOTIDE SEQUENCE [LARGE SCALE GENOMIC DNA]</scope>
    <source>
        <strain evidence="4">HYN0004</strain>
    </source>
</reference>
<dbReference type="KEGG" id="phb:HYN04_01105"/>
<evidence type="ECO:0000313" key="4">
    <source>
        <dbReference type="Proteomes" id="UP000247763"/>
    </source>
</evidence>
<dbReference type="InterPro" id="IPR025110">
    <property type="entry name" value="AMP-bd_C"/>
</dbReference>
<dbReference type="InterPro" id="IPR000873">
    <property type="entry name" value="AMP-dep_synth/lig_dom"/>
</dbReference>
<feature type="domain" description="AMP-binding enzyme C-terminal" evidence="2">
    <location>
        <begin position="419"/>
        <end position="496"/>
    </location>
</feature>
<evidence type="ECO:0000313" key="3">
    <source>
        <dbReference type="EMBL" id="AWM76482.1"/>
    </source>
</evidence>
<organism evidence="3 4">
    <name type="scientific">Phenylobacterium parvum</name>
    <dbReference type="NCBI Taxonomy" id="2201350"/>
    <lineage>
        <taxon>Bacteria</taxon>
        <taxon>Pseudomonadati</taxon>
        <taxon>Pseudomonadota</taxon>
        <taxon>Alphaproteobacteria</taxon>
        <taxon>Caulobacterales</taxon>
        <taxon>Caulobacteraceae</taxon>
        <taxon>Phenylobacterium</taxon>
    </lineage>
</organism>
<feature type="domain" description="AMP-dependent synthetase/ligase" evidence="1">
    <location>
        <begin position="4"/>
        <end position="356"/>
    </location>
</feature>
<keyword evidence="4" id="KW-1185">Reference proteome</keyword>
<dbReference type="Pfam" id="PF00501">
    <property type="entry name" value="AMP-binding"/>
    <property type="match status" value="1"/>
</dbReference>
<dbReference type="OrthoDB" id="9803968at2"/>
<accession>A0A2Z3HMP1</accession>